<dbReference type="PANTHER" id="PTHR42753:SF2">
    <property type="entry name" value="PROLINE--TRNA LIGASE"/>
    <property type="match status" value="1"/>
</dbReference>
<dbReference type="InterPro" id="IPR002314">
    <property type="entry name" value="aa-tRNA-synt_IIb"/>
</dbReference>
<dbReference type="InterPro" id="IPR036621">
    <property type="entry name" value="Anticodon-bd_dom_sf"/>
</dbReference>
<dbReference type="SUPFAM" id="SSF55681">
    <property type="entry name" value="Class II aaRS and biotin synthetases"/>
    <property type="match status" value="1"/>
</dbReference>
<evidence type="ECO:0000256" key="5">
    <source>
        <dbReference type="ARBA" id="ARBA00022840"/>
    </source>
</evidence>
<dbReference type="PROSITE" id="PS50862">
    <property type="entry name" value="AA_TRNA_LIGASE_II"/>
    <property type="match status" value="1"/>
</dbReference>
<keyword evidence="3 11" id="KW-0436">Ligase</keyword>
<dbReference type="GO" id="GO:0006433">
    <property type="term" value="P:prolyl-tRNA aminoacylation"/>
    <property type="evidence" value="ECO:0007669"/>
    <property type="project" value="InterPro"/>
</dbReference>
<reference evidence="11 12" key="1">
    <citation type="journal article" date="2015" name="Nature">
        <title>rRNA introns, odd ribosomes, and small enigmatic genomes across a large radiation of phyla.</title>
        <authorList>
            <person name="Brown C.T."/>
            <person name="Hug L.A."/>
            <person name="Thomas B.C."/>
            <person name="Sharon I."/>
            <person name="Castelle C.J."/>
            <person name="Singh A."/>
            <person name="Wilkins M.J."/>
            <person name="Williams K.H."/>
            <person name="Banfield J.F."/>
        </authorList>
    </citation>
    <scope>NUCLEOTIDE SEQUENCE [LARGE SCALE GENOMIC DNA]</scope>
</reference>
<dbReference type="GO" id="GO:0005524">
    <property type="term" value="F:ATP binding"/>
    <property type="evidence" value="ECO:0007669"/>
    <property type="project" value="UniProtKB-KW"/>
</dbReference>
<dbReference type="InterPro" id="IPR006195">
    <property type="entry name" value="aa-tRNA-synth_II"/>
</dbReference>
<evidence type="ECO:0000256" key="3">
    <source>
        <dbReference type="ARBA" id="ARBA00022598"/>
    </source>
</evidence>
<keyword evidence="5" id="KW-0067">ATP-binding</keyword>
<dbReference type="Proteomes" id="UP000033935">
    <property type="component" value="Unassembled WGS sequence"/>
</dbReference>
<dbReference type="PATRIC" id="fig|1618995.3.peg.582"/>
<keyword evidence="4" id="KW-0547">Nucleotide-binding</keyword>
<name>A0A0G0Q185_9BACT</name>
<evidence type="ECO:0000256" key="4">
    <source>
        <dbReference type="ARBA" id="ARBA00022741"/>
    </source>
</evidence>
<dbReference type="InterPro" id="IPR002316">
    <property type="entry name" value="Pro-tRNA-ligase_IIa"/>
</dbReference>
<evidence type="ECO:0000313" key="12">
    <source>
        <dbReference type="Proteomes" id="UP000033935"/>
    </source>
</evidence>
<evidence type="ECO:0000256" key="8">
    <source>
        <dbReference type="ARBA" id="ARBA00029731"/>
    </source>
</evidence>
<evidence type="ECO:0000256" key="6">
    <source>
        <dbReference type="ARBA" id="ARBA00022917"/>
    </source>
</evidence>
<organism evidence="11 12">
    <name type="scientific">Candidatus Uhrbacteria bacterium GW2011_GWF2_39_13</name>
    <dbReference type="NCBI Taxonomy" id="1618995"/>
    <lineage>
        <taxon>Bacteria</taxon>
        <taxon>Candidatus Uhriibacteriota</taxon>
    </lineage>
</organism>
<accession>A0A0G0Q185</accession>
<evidence type="ECO:0000259" key="10">
    <source>
        <dbReference type="PROSITE" id="PS50862"/>
    </source>
</evidence>
<dbReference type="InterPro" id="IPR045864">
    <property type="entry name" value="aa-tRNA-synth_II/BPL/LPL"/>
</dbReference>
<evidence type="ECO:0000256" key="1">
    <source>
        <dbReference type="ARBA" id="ARBA00012831"/>
    </source>
</evidence>
<sequence length="425" mass="48257">MRYSNLFGKTTKEAPHDADCFNAKLLTQGGFIHQLMAGAYTYLPLGLRVLDKVKQIVREEMDAIGGQEINIPMLTPKKVWEDTGRWGIDVLFKLEGAGGKELALAATAEDMVTPLVKEYVRSYKDFPVLLYQINDKFRNEPRAKSGLLRGREFSMKDLYSFHLTQEGFEEFYEKSKQAYLNVYRRCGLNALVVKASGGDFTKRFSHEFQVETEAGEDRVYIDKKTGEAFNREVIAESDWENADAYDIKKTIEVGNIFPLESRFSDAIDFTVTDADGTLKKVIMGSYGIGPSRVMGSIVEVHHDEKGILWPKAVAPFHVSLITIFGKDESVQTRLEETASDIHDALEAIGIEVLWDERDVRPGEKFADADLIGLPLRLVLSEKTLAEDSVEWKERHETDTRLVKISEIVEQVTEWFQTPERLTSHR</sequence>
<dbReference type="InterPro" id="IPR050062">
    <property type="entry name" value="Pro-tRNA_synthetase"/>
</dbReference>
<dbReference type="Gene3D" id="3.30.930.10">
    <property type="entry name" value="Bira Bifunctional Protein, Domain 2"/>
    <property type="match status" value="1"/>
</dbReference>
<evidence type="ECO:0000256" key="7">
    <source>
        <dbReference type="ARBA" id="ARBA00023146"/>
    </source>
</evidence>
<dbReference type="Pfam" id="PF00587">
    <property type="entry name" value="tRNA-synt_2b"/>
    <property type="match status" value="1"/>
</dbReference>
<dbReference type="InterPro" id="IPR004154">
    <property type="entry name" value="Anticodon-bd"/>
</dbReference>
<evidence type="ECO:0000256" key="2">
    <source>
        <dbReference type="ARBA" id="ARBA00019110"/>
    </source>
</evidence>
<comment type="caution">
    <text evidence="11">The sequence shown here is derived from an EMBL/GenBank/DDBJ whole genome shotgun (WGS) entry which is preliminary data.</text>
</comment>
<comment type="catalytic activity">
    <reaction evidence="9">
        <text>tRNA(Pro) + L-proline + ATP = L-prolyl-tRNA(Pro) + AMP + diphosphate</text>
        <dbReference type="Rhea" id="RHEA:14305"/>
        <dbReference type="Rhea" id="RHEA-COMP:9700"/>
        <dbReference type="Rhea" id="RHEA-COMP:9702"/>
        <dbReference type="ChEBI" id="CHEBI:30616"/>
        <dbReference type="ChEBI" id="CHEBI:33019"/>
        <dbReference type="ChEBI" id="CHEBI:60039"/>
        <dbReference type="ChEBI" id="CHEBI:78442"/>
        <dbReference type="ChEBI" id="CHEBI:78532"/>
        <dbReference type="ChEBI" id="CHEBI:456215"/>
        <dbReference type="EC" id="6.1.1.15"/>
    </reaction>
</comment>
<dbReference type="EC" id="6.1.1.15" evidence="1"/>
<feature type="domain" description="Aminoacyl-transfer RNA synthetases class-II family profile" evidence="10">
    <location>
        <begin position="38"/>
        <end position="310"/>
    </location>
</feature>
<proteinExistence type="predicted"/>
<dbReference type="GO" id="GO:0004827">
    <property type="term" value="F:proline-tRNA ligase activity"/>
    <property type="evidence" value="ECO:0007669"/>
    <property type="project" value="UniProtKB-EC"/>
</dbReference>
<protein>
    <recommendedName>
        <fullName evidence="2">Proline--tRNA ligase</fullName>
        <ecNumber evidence="1">6.1.1.15</ecNumber>
    </recommendedName>
    <alternativeName>
        <fullName evidence="8">Prolyl-tRNA synthetase</fullName>
    </alternativeName>
</protein>
<dbReference type="GO" id="GO:0005829">
    <property type="term" value="C:cytosol"/>
    <property type="evidence" value="ECO:0007669"/>
    <property type="project" value="TreeGrafter"/>
</dbReference>
<dbReference type="CDD" id="cd00861">
    <property type="entry name" value="ProRS_anticodon_short"/>
    <property type="match status" value="1"/>
</dbReference>
<dbReference type="PANTHER" id="PTHR42753">
    <property type="entry name" value="MITOCHONDRIAL RIBOSOME PROTEIN L39/PROLYL-TRNA LIGASE FAMILY MEMBER"/>
    <property type="match status" value="1"/>
</dbReference>
<dbReference type="EMBL" id="LBWG01000011">
    <property type="protein sequence ID" value="KKR04175.1"/>
    <property type="molecule type" value="Genomic_DNA"/>
</dbReference>
<gene>
    <name evidence="11" type="ORF">UT30_C0011G0021</name>
</gene>
<dbReference type="Pfam" id="PF03129">
    <property type="entry name" value="HGTP_anticodon"/>
    <property type="match status" value="1"/>
</dbReference>
<dbReference type="InterPro" id="IPR044140">
    <property type="entry name" value="ProRS_anticodon_short"/>
</dbReference>
<keyword evidence="6" id="KW-0648">Protein biosynthesis</keyword>
<dbReference type="Gene3D" id="3.40.50.800">
    <property type="entry name" value="Anticodon-binding domain"/>
    <property type="match status" value="1"/>
</dbReference>
<keyword evidence="7" id="KW-0030">Aminoacyl-tRNA synthetase</keyword>
<evidence type="ECO:0000256" key="9">
    <source>
        <dbReference type="ARBA" id="ARBA00047671"/>
    </source>
</evidence>
<dbReference type="PRINTS" id="PR01046">
    <property type="entry name" value="TRNASYNTHPRO"/>
</dbReference>
<evidence type="ECO:0000313" key="11">
    <source>
        <dbReference type="EMBL" id="KKR04175.1"/>
    </source>
</evidence>
<dbReference type="AlphaFoldDB" id="A0A0G0Q185"/>
<dbReference type="SUPFAM" id="SSF52954">
    <property type="entry name" value="Class II aaRS ABD-related"/>
    <property type="match status" value="1"/>
</dbReference>